<keyword evidence="8" id="KW-1185">Reference proteome</keyword>
<dbReference type="SMART" id="SM00382">
    <property type="entry name" value="AAA"/>
    <property type="match status" value="1"/>
</dbReference>
<keyword evidence="4" id="KW-0547">Nucleotide-binding</keyword>
<evidence type="ECO:0000256" key="5">
    <source>
        <dbReference type="ARBA" id="ARBA00022840"/>
    </source>
</evidence>
<dbReference type="InterPro" id="IPR003439">
    <property type="entry name" value="ABC_transporter-like_ATP-bd"/>
</dbReference>
<dbReference type="STRING" id="1313304.CALK_2047"/>
<organism evidence="7 8">
    <name type="scientific">Chitinivibrio alkaliphilus ACht1</name>
    <dbReference type="NCBI Taxonomy" id="1313304"/>
    <lineage>
        <taxon>Bacteria</taxon>
        <taxon>Pseudomonadati</taxon>
        <taxon>Fibrobacterota</taxon>
        <taxon>Chitinivibrionia</taxon>
        <taxon>Chitinivibrionales</taxon>
        <taxon>Chitinivibrionaceae</taxon>
        <taxon>Chitinivibrio</taxon>
    </lineage>
</organism>
<accession>U7D7L2</accession>
<keyword evidence="3" id="KW-0536">Nodulation</keyword>
<dbReference type="PATRIC" id="fig|1313304.3.peg.1951"/>
<dbReference type="PANTHER" id="PTHR42711:SF5">
    <property type="entry name" value="ABC TRANSPORTER ATP-BINDING PROTEIN NATA"/>
    <property type="match status" value="1"/>
</dbReference>
<comment type="similarity">
    <text evidence="1">Belongs to the ABC transporter superfamily.</text>
</comment>
<dbReference type="GO" id="GO:0016887">
    <property type="term" value="F:ATP hydrolysis activity"/>
    <property type="evidence" value="ECO:0007669"/>
    <property type="project" value="InterPro"/>
</dbReference>
<evidence type="ECO:0000313" key="8">
    <source>
        <dbReference type="Proteomes" id="UP000017148"/>
    </source>
</evidence>
<feature type="domain" description="ABC transporter" evidence="6">
    <location>
        <begin position="4"/>
        <end position="232"/>
    </location>
</feature>
<proteinExistence type="inferred from homology"/>
<protein>
    <submittedName>
        <fullName evidence="7">ABC-type transport system, ATPase component</fullName>
    </submittedName>
</protein>
<dbReference type="PROSITE" id="PS00211">
    <property type="entry name" value="ABC_TRANSPORTER_1"/>
    <property type="match status" value="1"/>
</dbReference>
<dbReference type="Gene3D" id="3.40.50.300">
    <property type="entry name" value="P-loop containing nucleotide triphosphate hydrolases"/>
    <property type="match status" value="1"/>
</dbReference>
<dbReference type="GO" id="GO:0005524">
    <property type="term" value="F:ATP binding"/>
    <property type="evidence" value="ECO:0007669"/>
    <property type="project" value="UniProtKB-KW"/>
</dbReference>
<dbReference type="PANTHER" id="PTHR42711">
    <property type="entry name" value="ABC TRANSPORTER ATP-BINDING PROTEIN"/>
    <property type="match status" value="1"/>
</dbReference>
<evidence type="ECO:0000256" key="1">
    <source>
        <dbReference type="ARBA" id="ARBA00005417"/>
    </source>
</evidence>
<keyword evidence="5" id="KW-0067">ATP-binding</keyword>
<dbReference type="SUPFAM" id="SSF52540">
    <property type="entry name" value="P-loop containing nucleoside triphosphate hydrolases"/>
    <property type="match status" value="1"/>
</dbReference>
<comment type="caution">
    <text evidence="7">The sequence shown here is derived from an EMBL/GenBank/DDBJ whole genome shotgun (WGS) entry which is preliminary data.</text>
</comment>
<evidence type="ECO:0000259" key="6">
    <source>
        <dbReference type="PROSITE" id="PS50893"/>
    </source>
</evidence>
<sequence length="306" mass="34387">MSIITFHKVSKQYGDVRALKETNLTINRGEFFGLLGPNGAGKTTLIGILGHMVRRDSGTVHIDGVDLAQNPLQAKKKIGIVPQEIALDPFFNVRQTLRIQSGYFGIRKNEDRIDEILTALGLHDKAEANPRNLSGGMKRRLLIAKALVHDPEIIVLDEPTAGVDIELRNSLWEYIRILNQRGKTIILTTHYLEEAEELCDRIAILDRGEITAIDTKENLMNLVDRKILKITYRGTLPSQETVPWKLRNRGTLLGEHTAEFELKQADLNTCITTLVAQGVTILDMDISSPRLEEVFLTLVRPHTEDV</sequence>
<dbReference type="Proteomes" id="UP000017148">
    <property type="component" value="Unassembled WGS sequence"/>
</dbReference>
<dbReference type="InterPro" id="IPR027417">
    <property type="entry name" value="P-loop_NTPase"/>
</dbReference>
<dbReference type="InterPro" id="IPR017871">
    <property type="entry name" value="ABC_transporter-like_CS"/>
</dbReference>
<keyword evidence="2" id="KW-0813">Transport</keyword>
<dbReference type="eggNOG" id="COG1131">
    <property type="taxonomic scope" value="Bacteria"/>
</dbReference>
<gene>
    <name evidence="7" type="ORF">CALK_2047</name>
</gene>
<evidence type="ECO:0000256" key="2">
    <source>
        <dbReference type="ARBA" id="ARBA00022448"/>
    </source>
</evidence>
<dbReference type="EMBL" id="ASJR01000020">
    <property type="protein sequence ID" value="ERP31087.1"/>
    <property type="molecule type" value="Genomic_DNA"/>
</dbReference>
<name>U7D7L2_9BACT</name>
<dbReference type="AlphaFoldDB" id="U7D7L2"/>
<dbReference type="InterPro" id="IPR050763">
    <property type="entry name" value="ABC_transporter_ATP-binding"/>
</dbReference>
<evidence type="ECO:0000256" key="3">
    <source>
        <dbReference type="ARBA" id="ARBA00022458"/>
    </source>
</evidence>
<dbReference type="RefSeq" id="WP_022637462.1">
    <property type="nucleotide sequence ID" value="NZ_ASJR01000020.1"/>
</dbReference>
<evidence type="ECO:0000256" key="4">
    <source>
        <dbReference type="ARBA" id="ARBA00022741"/>
    </source>
</evidence>
<evidence type="ECO:0000313" key="7">
    <source>
        <dbReference type="EMBL" id="ERP31087.1"/>
    </source>
</evidence>
<dbReference type="Pfam" id="PF00005">
    <property type="entry name" value="ABC_tran"/>
    <property type="match status" value="1"/>
</dbReference>
<reference evidence="7 8" key="1">
    <citation type="journal article" date="2013" name="Environ. Microbiol.">
        <title>Genome analysis of Chitinivibrio alkaliphilus gen. nov., sp. nov., a novel extremely haloalkaliphilic anaerobic chitinolytic bacterium from the candidate phylum Termite Group 3.</title>
        <authorList>
            <person name="Sorokin D.Y."/>
            <person name="Gumerov V.M."/>
            <person name="Rakitin A.L."/>
            <person name="Beletsky A.V."/>
            <person name="Damste J.S."/>
            <person name="Muyzer G."/>
            <person name="Mardanov A.V."/>
            <person name="Ravin N.V."/>
        </authorList>
    </citation>
    <scope>NUCLEOTIDE SEQUENCE [LARGE SCALE GENOMIC DNA]</scope>
    <source>
        <strain evidence="7 8">ACht1</strain>
    </source>
</reference>
<dbReference type="PROSITE" id="PS50893">
    <property type="entry name" value="ABC_TRANSPORTER_2"/>
    <property type="match status" value="1"/>
</dbReference>
<dbReference type="InterPro" id="IPR003593">
    <property type="entry name" value="AAA+_ATPase"/>
</dbReference>